<dbReference type="Proteomes" id="UP001597480">
    <property type="component" value="Unassembled WGS sequence"/>
</dbReference>
<evidence type="ECO:0000256" key="2">
    <source>
        <dbReference type="ARBA" id="ARBA00022475"/>
    </source>
</evidence>
<evidence type="ECO:0000256" key="5">
    <source>
        <dbReference type="ARBA" id="ARBA00023136"/>
    </source>
</evidence>
<feature type="transmembrane region" description="Helical" evidence="6">
    <location>
        <begin position="6"/>
        <end position="28"/>
    </location>
</feature>
<proteinExistence type="predicted"/>
<comment type="subcellular location">
    <subcellularLocation>
        <location evidence="1">Cell membrane</location>
        <topology evidence="1">Multi-pass membrane protein</topology>
    </subcellularLocation>
</comment>
<evidence type="ECO:0000256" key="6">
    <source>
        <dbReference type="SAM" id="Phobius"/>
    </source>
</evidence>
<evidence type="ECO:0000313" key="8">
    <source>
        <dbReference type="Proteomes" id="UP001597480"/>
    </source>
</evidence>
<evidence type="ECO:0000313" key="7">
    <source>
        <dbReference type="EMBL" id="MFD2601721.1"/>
    </source>
</evidence>
<sequence length="213" mass="23965">MKLIVPVGLGFLVSFVATLLPGLLNMTAAKISLREGRANARFFSFGAALILFVQAYIAVTFAKLINRSPDILLNIQEAGVCIFGILTVYFLFFAKTKKKEDDDELERLSKRRSKTGNFFLGALISALNFFAIPYYVFLGVSFSASKTFEFTNLPIFLFVLGASLGAYTVFYIYIAFFKRFEHKTDFLMRNVNYLIGTITGLIAIVTLIKMFRN</sequence>
<keyword evidence="8" id="KW-1185">Reference proteome</keyword>
<feature type="transmembrane region" description="Helical" evidence="6">
    <location>
        <begin position="190"/>
        <end position="211"/>
    </location>
</feature>
<reference evidence="8" key="1">
    <citation type="journal article" date="2019" name="Int. J. Syst. Evol. Microbiol.">
        <title>The Global Catalogue of Microorganisms (GCM) 10K type strain sequencing project: providing services to taxonomists for standard genome sequencing and annotation.</title>
        <authorList>
            <consortium name="The Broad Institute Genomics Platform"/>
            <consortium name="The Broad Institute Genome Sequencing Center for Infectious Disease"/>
            <person name="Wu L."/>
            <person name="Ma J."/>
        </authorList>
    </citation>
    <scope>NUCLEOTIDE SEQUENCE [LARGE SCALE GENOMIC DNA]</scope>
    <source>
        <strain evidence="8">KCTC 42107</strain>
    </source>
</reference>
<dbReference type="Pfam" id="PF01810">
    <property type="entry name" value="LysE"/>
    <property type="match status" value="1"/>
</dbReference>
<feature type="transmembrane region" description="Helical" evidence="6">
    <location>
        <begin position="40"/>
        <end position="59"/>
    </location>
</feature>
<evidence type="ECO:0000256" key="1">
    <source>
        <dbReference type="ARBA" id="ARBA00004651"/>
    </source>
</evidence>
<dbReference type="EMBL" id="JBHUMD010000007">
    <property type="protein sequence ID" value="MFD2601721.1"/>
    <property type="molecule type" value="Genomic_DNA"/>
</dbReference>
<protein>
    <submittedName>
        <fullName evidence="7">LysE family transporter</fullName>
    </submittedName>
</protein>
<dbReference type="RefSeq" id="WP_169519747.1">
    <property type="nucleotide sequence ID" value="NZ_JBHUMD010000007.1"/>
</dbReference>
<keyword evidence="4 6" id="KW-1133">Transmembrane helix</keyword>
<feature type="transmembrane region" description="Helical" evidence="6">
    <location>
        <begin position="115"/>
        <end position="135"/>
    </location>
</feature>
<feature type="transmembrane region" description="Helical" evidence="6">
    <location>
        <begin position="71"/>
        <end position="94"/>
    </location>
</feature>
<accession>A0ABW5NSN9</accession>
<comment type="caution">
    <text evidence="7">The sequence shown here is derived from an EMBL/GenBank/DDBJ whole genome shotgun (WGS) entry which is preliminary data.</text>
</comment>
<gene>
    <name evidence="7" type="ORF">ACFSR3_06600</name>
</gene>
<evidence type="ECO:0000256" key="4">
    <source>
        <dbReference type="ARBA" id="ARBA00022989"/>
    </source>
</evidence>
<keyword evidence="3 6" id="KW-0812">Transmembrane</keyword>
<organism evidence="7 8">
    <name type="scientific">Flavobacterium suzhouense</name>
    <dbReference type="NCBI Taxonomy" id="1529638"/>
    <lineage>
        <taxon>Bacteria</taxon>
        <taxon>Pseudomonadati</taxon>
        <taxon>Bacteroidota</taxon>
        <taxon>Flavobacteriia</taxon>
        <taxon>Flavobacteriales</taxon>
        <taxon>Flavobacteriaceae</taxon>
        <taxon>Flavobacterium</taxon>
    </lineage>
</organism>
<feature type="transmembrane region" description="Helical" evidence="6">
    <location>
        <begin position="155"/>
        <end position="178"/>
    </location>
</feature>
<name>A0ABW5NSN9_9FLAO</name>
<keyword evidence="5 6" id="KW-0472">Membrane</keyword>
<dbReference type="InterPro" id="IPR001123">
    <property type="entry name" value="LeuE-type"/>
</dbReference>
<keyword evidence="2" id="KW-1003">Cell membrane</keyword>
<evidence type="ECO:0000256" key="3">
    <source>
        <dbReference type="ARBA" id="ARBA00022692"/>
    </source>
</evidence>